<evidence type="ECO:0000256" key="12">
    <source>
        <dbReference type="ARBA" id="ARBA00023012"/>
    </source>
</evidence>
<dbReference type="PANTHER" id="PTHR45528:SF1">
    <property type="entry name" value="SENSOR HISTIDINE KINASE CPXA"/>
    <property type="match status" value="1"/>
</dbReference>
<evidence type="ECO:0000259" key="15">
    <source>
        <dbReference type="PROSITE" id="PS50109"/>
    </source>
</evidence>
<evidence type="ECO:0000256" key="10">
    <source>
        <dbReference type="ARBA" id="ARBA00022840"/>
    </source>
</evidence>
<keyword evidence="5" id="KW-0597">Phosphoprotein</keyword>
<keyword evidence="4" id="KW-1003">Cell membrane</keyword>
<evidence type="ECO:0000256" key="11">
    <source>
        <dbReference type="ARBA" id="ARBA00022989"/>
    </source>
</evidence>
<dbReference type="CDD" id="cd06225">
    <property type="entry name" value="HAMP"/>
    <property type="match status" value="1"/>
</dbReference>
<dbReference type="SMART" id="SM00387">
    <property type="entry name" value="HATPase_c"/>
    <property type="match status" value="1"/>
</dbReference>
<dbReference type="EC" id="2.7.13.3" evidence="3"/>
<dbReference type="Gene3D" id="6.10.340.10">
    <property type="match status" value="1"/>
</dbReference>
<dbReference type="Proteomes" id="UP000317289">
    <property type="component" value="Unassembled WGS sequence"/>
</dbReference>
<proteinExistence type="predicted"/>
<dbReference type="CDD" id="cd00082">
    <property type="entry name" value="HisKA"/>
    <property type="match status" value="1"/>
</dbReference>
<dbReference type="GO" id="GO:0005886">
    <property type="term" value="C:plasma membrane"/>
    <property type="evidence" value="ECO:0007669"/>
    <property type="project" value="UniProtKB-SubCell"/>
</dbReference>
<keyword evidence="8" id="KW-0547">Nucleotide-binding</keyword>
<dbReference type="InterPro" id="IPR003660">
    <property type="entry name" value="HAMP_dom"/>
</dbReference>
<dbReference type="InterPro" id="IPR003661">
    <property type="entry name" value="HisK_dim/P_dom"/>
</dbReference>
<dbReference type="PROSITE" id="PS50885">
    <property type="entry name" value="HAMP"/>
    <property type="match status" value="1"/>
</dbReference>
<dbReference type="InterPro" id="IPR050398">
    <property type="entry name" value="HssS/ArlS-like"/>
</dbReference>
<evidence type="ECO:0000256" key="7">
    <source>
        <dbReference type="ARBA" id="ARBA00022692"/>
    </source>
</evidence>
<feature type="transmembrane region" description="Helical" evidence="14">
    <location>
        <begin position="157"/>
        <end position="181"/>
    </location>
</feature>
<dbReference type="AlphaFoldDB" id="A0A521AZ04"/>
<evidence type="ECO:0000256" key="1">
    <source>
        <dbReference type="ARBA" id="ARBA00000085"/>
    </source>
</evidence>
<dbReference type="PROSITE" id="PS50109">
    <property type="entry name" value="HIS_KIN"/>
    <property type="match status" value="1"/>
</dbReference>
<keyword evidence="7 14" id="KW-0812">Transmembrane</keyword>
<keyword evidence="12" id="KW-0902">Two-component regulatory system</keyword>
<reference evidence="17 18" key="1">
    <citation type="submission" date="2017-05" db="EMBL/GenBank/DDBJ databases">
        <authorList>
            <person name="Varghese N."/>
            <person name="Submissions S."/>
        </authorList>
    </citation>
    <scope>NUCLEOTIDE SEQUENCE [LARGE SCALE GENOMIC DNA]</scope>
    <source>
        <strain evidence="17 18">DSM 19382</strain>
    </source>
</reference>
<keyword evidence="11 14" id="KW-1133">Transmembrane helix</keyword>
<accession>A0A521AZ04</accession>
<comment type="subcellular location">
    <subcellularLocation>
        <location evidence="2">Cell membrane</location>
        <topology evidence="2">Multi-pass membrane protein</topology>
    </subcellularLocation>
</comment>
<dbReference type="EMBL" id="FXTA01000001">
    <property type="protein sequence ID" value="SMO39750.1"/>
    <property type="molecule type" value="Genomic_DNA"/>
</dbReference>
<keyword evidence="10" id="KW-0067">ATP-binding</keyword>
<dbReference type="InterPro" id="IPR036097">
    <property type="entry name" value="HisK_dim/P_sf"/>
</dbReference>
<evidence type="ECO:0000256" key="3">
    <source>
        <dbReference type="ARBA" id="ARBA00012438"/>
    </source>
</evidence>
<dbReference type="Gene3D" id="1.10.287.130">
    <property type="match status" value="1"/>
</dbReference>
<dbReference type="SMART" id="SM00388">
    <property type="entry name" value="HisKA"/>
    <property type="match status" value="1"/>
</dbReference>
<evidence type="ECO:0000256" key="9">
    <source>
        <dbReference type="ARBA" id="ARBA00022777"/>
    </source>
</evidence>
<gene>
    <name evidence="17" type="ORF">SAMN06265349_101535</name>
</gene>
<dbReference type="SUPFAM" id="SSF158472">
    <property type="entry name" value="HAMP domain-like"/>
    <property type="match status" value="1"/>
</dbReference>
<dbReference type="SUPFAM" id="SSF55874">
    <property type="entry name" value="ATPase domain of HSP90 chaperone/DNA topoisomerase II/histidine kinase"/>
    <property type="match status" value="1"/>
</dbReference>
<evidence type="ECO:0000313" key="18">
    <source>
        <dbReference type="Proteomes" id="UP000317289"/>
    </source>
</evidence>
<dbReference type="Pfam" id="PF02518">
    <property type="entry name" value="HATPase_c"/>
    <property type="match status" value="1"/>
</dbReference>
<dbReference type="Pfam" id="PF00672">
    <property type="entry name" value="HAMP"/>
    <property type="match status" value="1"/>
</dbReference>
<evidence type="ECO:0000313" key="17">
    <source>
        <dbReference type="EMBL" id="SMO39750.1"/>
    </source>
</evidence>
<evidence type="ECO:0000256" key="2">
    <source>
        <dbReference type="ARBA" id="ARBA00004651"/>
    </source>
</evidence>
<keyword evidence="6" id="KW-0808">Transferase</keyword>
<feature type="transmembrane region" description="Helical" evidence="14">
    <location>
        <begin position="15"/>
        <end position="36"/>
    </location>
</feature>
<keyword evidence="9 17" id="KW-0418">Kinase</keyword>
<dbReference type="CDD" id="cd00075">
    <property type="entry name" value="HATPase"/>
    <property type="match status" value="1"/>
</dbReference>
<feature type="domain" description="HAMP" evidence="16">
    <location>
        <begin position="182"/>
        <end position="235"/>
    </location>
</feature>
<feature type="domain" description="Histidine kinase" evidence="15">
    <location>
        <begin position="243"/>
        <end position="460"/>
    </location>
</feature>
<keyword evidence="13 14" id="KW-0472">Membrane</keyword>
<evidence type="ECO:0000256" key="14">
    <source>
        <dbReference type="SAM" id="Phobius"/>
    </source>
</evidence>
<dbReference type="InterPro" id="IPR004358">
    <property type="entry name" value="Sig_transdc_His_kin-like_C"/>
</dbReference>
<dbReference type="InterPro" id="IPR036890">
    <property type="entry name" value="HATPase_C_sf"/>
</dbReference>
<evidence type="ECO:0000256" key="6">
    <source>
        <dbReference type="ARBA" id="ARBA00022679"/>
    </source>
</evidence>
<dbReference type="SMART" id="SM00304">
    <property type="entry name" value="HAMP"/>
    <property type="match status" value="1"/>
</dbReference>
<evidence type="ECO:0000256" key="4">
    <source>
        <dbReference type="ARBA" id="ARBA00022475"/>
    </source>
</evidence>
<evidence type="ECO:0000256" key="8">
    <source>
        <dbReference type="ARBA" id="ARBA00022741"/>
    </source>
</evidence>
<name>A0A521AZ04_9FLAO</name>
<dbReference type="PRINTS" id="PR00344">
    <property type="entry name" value="BCTRLSENSOR"/>
</dbReference>
<evidence type="ECO:0000256" key="13">
    <source>
        <dbReference type="ARBA" id="ARBA00023136"/>
    </source>
</evidence>
<dbReference type="InterPro" id="IPR005467">
    <property type="entry name" value="His_kinase_dom"/>
</dbReference>
<dbReference type="Gene3D" id="3.30.565.10">
    <property type="entry name" value="Histidine kinase-like ATPase, C-terminal domain"/>
    <property type="match status" value="1"/>
</dbReference>
<dbReference type="SUPFAM" id="SSF47384">
    <property type="entry name" value="Homodimeric domain of signal transducing histidine kinase"/>
    <property type="match status" value="1"/>
</dbReference>
<protein>
    <recommendedName>
        <fullName evidence="3">histidine kinase</fullName>
        <ecNumber evidence="3">2.7.13.3</ecNumber>
    </recommendedName>
</protein>
<evidence type="ECO:0000256" key="5">
    <source>
        <dbReference type="ARBA" id="ARBA00022553"/>
    </source>
</evidence>
<dbReference type="GO" id="GO:0000155">
    <property type="term" value="F:phosphorelay sensor kinase activity"/>
    <property type="evidence" value="ECO:0007669"/>
    <property type="project" value="InterPro"/>
</dbReference>
<dbReference type="GO" id="GO:0005524">
    <property type="term" value="F:ATP binding"/>
    <property type="evidence" value="ECO:0007669"/>
    <property type="project" value="UniProtKB-KW"/>
</dbReference>
<dbReference type="InterPro" id="IPR003594">
    <property type="entry name" value="HATPase_dom"/>
</dbReference>
<comment type="catalytic activity">
    <reaction evidence="1">
        <text>ATP + protein L-histidine = ADP + protein N-phospho-L-histidine.</text>
        <dbReference type="EC" id="2.7.13.3"/>
    </reaction>
</comment>
<dbReference type="PANTHER" id="PTHR45528">
    <property type="entry name" value="SENSOR HISTIDINE KINASE CPXA"/>
    <property type="match status" value="1"/>
</dbReference>
<evidence type="ECO:0000259" key="16">
    <source>
        <dbReference type="PROSITE" id="PS50885"/>
    </source>
</evidence>
<organism evidence="17 18">
    <name type="scientific">Flavobacterium resistens</name>
    <dbReference type="NCBI Taxonomy" id="443612"/>
    <lineage>
        <taxon>Bacteria</taxon>
        <taxon>Pseudomonadati</taxon>
        <taxon>Bacteroidota</taxon>
        <taxon>Flavobacteriia</taxon>
        <taxon>Flavobacteriales</taxon>
        <taxon>Flavobacteriaceae</taxon>
        <taxon>Flavobacterium</taxon>
    </lineage>
</organism>
<dbReference type="Pfam" id="PF00512">
    <property type="entry name" value="HisKA"/>
    <property type="match status" value="1"/>
</dbReference>
<sequence>MLYSYKMDIRKKITFNYVALSTFSTLLLCIIVFVLFRENNRYHFLKRLEDRAKIVASIHFQKDPEKIKYYSNLKKNGLEELIEEEEYVLKINSANSFDYNTKLNLPNEFYTNILNTGKDYFEVNSKYYLGQVFTESNQKYIVIIGARDRRGKTTSIYIIKILLFGGIGFVLLAFFLGRFLAKRVIDPVARITKEVNRISASNLHNRLPEVKNSDEISDLTHTFNDMLDRLETSFEIQANFINNASHELKTPITTIIAESEIMLLKERQVSEYIESLQNIYSQASRLGNLTESLLKLTQTGYDGKKQVLDIARIDELLLDVKSDLDKIYPDNRVSIKLNFAPKDSNLLLIPCNKPLLELAINNIITNGVKYSDNNEVFVTLSANKESIKIAINDIGIGIPPEDIPHLYEPFFRGKIATKYIGYGLGLPLASKIIRMHDGEIQVQSEQNKGTIVTIIFNKSKIKKNNIKNSNVES</sequence>